<organism evidence="14 15">
    <name type="scientific">Helicobacter brantae</name>
    <dbReference type="NCBI Taxonomy" id="375927"/>
    <lineage>
        <taxon>Bacteria</taxon>
        <taxon>Pseudomonadati</taxon>
        <taxon>Campylobacterota</taxon>
        <taxon>Epsilonproteobacteria</taxon>
        <taxon>Campylobacterales</taxon>
        <taxon>Helicobacteraceae</taxon>
        <taxon>Helicobacter</taxon>
    </lineage>
</organism>
<keyword evidence="4" id="KW-0997">Cell inner membrane</keyword>
<evidence type="ECO:0000256" key="7">
    <source>
        <dbReference type="ARBA" id="ARBA00022985"/>
    </source>
</evidence>
<comment type="caution">
    <text evidence="14">The sequence shown here is derived from an EMBL/GenBank/DDBJ whole genome shotgun (WGS) entry which is preliminary data.</text>
</comment>
<name>A0A3D8IVS6_9HELI</name>
<dbReference type="Proteomes" id="UP000257045">
    <property type="component" value="Unassembled WGS sequence"/>
</dbReference>
<dbReference type="GO" id="GO:0009244">
    <property type="term" value="P:lipopolysaccharide core region biosynthetic process"/>
    <property type="evidence" value="ECO:0007669"/>
    <property type="project" value="InterPro"/>
</dbReference>
<protein>
    <recommendedName>
        <fullName evidence="11">Lipopolysaccharide heptosyltransferase 1</fullName>
        <ecNumber evidence="10">2.4.99.23</ecNumber>
    </recommendedName>
    <alternativeName>
        <fullName evidence="12">ADP-heptose:lipopolysaccharide heptosyltransferase I</fullName>
    </alternativeName>
</protein>
<dbReference type="InterPro" id="IPR051199">
    <property type="entry name" value="LPS_LOS_Heptosyltrfase"/>
</dbReference>
<dbReference type="NCBIfam" id="TIGR02193">
    <property type="entry name" value="heptsyl_trn_I"/>
    <property type="match status" value="1"/>
</dbReference>
<dbReference type="OrthoDB" id="9760688at2"/>
<dbReference type="InterPro" id="IPR011908">
    <property type="entry name" value="LipoPS_heptosylTferase-I"/>
</dbReference>
<dbReference type="EC" id="2.4.99.23" evidence="10"/>
<evidence type="ECO:0000256" key="6">
    <source>
        <dbReference type="ARBA" id="ARBA00022679"/>
    </source>
</evidence>
<reference evidence="14 15" key="1">
    <citation type="submission" date="2018-04" db="EMBL/GenBank/DDBJ databases">
        <title>Novel Campyloabacter and Helicobacter Species and Strains.</title>
        <authorList>
            <person name="Mannion A.J."/>
            <person name="Shen Z."/>
            <person name="Fox J.G."/>
        </authorList>
    </citation>
    <scope>NUCLEOTIDE SEQUENCE [LARGE SCALE GENOMIC DNA]</scope>
    <source>
        <strain evidence="14 15">MIT 04-9366</strain>
    </source>
</reference>
<evidence type="ECO:0000256" key="2">
    <source>
        <dbReference type="ARBA" id="ARBA00004713"/>
    </source>
</evidence>
<evidence type="ECO:0000256" key="1">
    <source>
        <dbReference type="ARBA" id="ARBA00004515"/>
    </source>
</evidence>
<keyword evidence="8" id="KW-0472">Membrane</keyword>
<evidence type="ECO:0000313" key="14">
    <source>
        <dbReference type="EMBL" id="RDU69379.1"/>
    </source>
</evidence>
<evidence type="ECO:0000256" key="9">
    <source>
        <dbReference type="ARBA" id="ARBA00043995"/>
    </source>
</evidence>
<dbReference type="PANTHER" id="PTHR30160:SF19">
    <property type="entry name" value="LIPOPOLYSACCHARIDE HEPTOSYLTRANSFERASE 1"/>
    <property type="match status" value="1"/>
</dbReference>
<dbReference type="Gene3D" id="3.40.50.2000">
    <property type="entry name" value="Glycogen Phosphorylase B"/>
    <property type="match status" value="2"/>
</dbReference>
<evidence type="ECO:0000313" key="15">
    <source>
        <dbReference type="Proteomes" id="UP000257045"/>
    </source>
</evidence>
<dbReference type="Pfam" id="PF01075">
    <property type="entry name" value="Glyco_transf_9"/>
    <property type="match status" value="1"/>
</dbReference>
<dbReference type="PANTHER" id="PTHR30160">
    <property type="entry name" value="TETRAACYLDISACCHARIDE 4'-KINASE-RELATED"/>
    <property type="match status" value="1"/>
</dbReference>
<dbReference type="EMBL" id="NXLV01000015">
    <property type="protein sequence ID" value="RDU69379.1"/>
    <property type="molecule type" value="Genomic_DNA"/>
</dbReference>
<dbReference type="CDD" id="cd03789">
    <property type="entry name" value="GT9_LPS_heptosyltransferase"/>
    <property type="match status" value="1"/>
</dbReference>
<keyword evidence="5" id="KW-0328">Glycosyltransferase</keyword>
<proteinExistence type="inferred from homology"/>
<evidence type="ECO:0000256" key="5">
    <source>
        <dbReference type="ARBA" id="ARBA00022676"/>
    </source>
</evidence>
<evidence type="ECO:0000256" key="13">
    <source>
        <dbReference type="ARBA" id="ARBA00049201"/>
    </source>
</evidence>
<dbReference type="RefSeq" id="WP_115569986.1">
    <property type="nucleotide sequence ID" value="NZ_NXLV01000015.1"/>
</dbReference>
<dbReference type="GO" id="GO:0005886">
    <property type="term" value="C:plasma membrane"/>
    <property type="evidence" value="ECO:0007669"/>
    <property type="project" value="UniProtKB-SubCell"/>
</dbReference>
<comment type="catalytic activity">
    <reaction evidence="13">
        <text>an alpha-Kdo-(2-&gt;4)-alpha-Kdo-(2-&gt;6)-lipid A + ADP-L-glycero-beta-D-manno-heptose = an L-alpha-D-Hep-(1-&gt;5)-[alpha-Kdo-(2-&gt;4)]-alpha-Kdo-(2-&gt;6)-lipid A + ADP + H(+)</text>
        <dbReference type="Rhea" id="RHEA:74067"/>
        <dbReference type="ChEBI" id="CHEBI:15378"/>
        <dbReference type="ChEBI" id="CHEBI:61506"/>
        <dbReference type="ChEBI" id="CHEBI:176431"/>
        <dbReference type="ChEBI" id="CHEBI:193068"/>
        <dbReference type="ChEBI" id="CHEBI:456216"/>
        <dbReference type="EC" id="2.4.99.23"/>
    </reaction>
</comment>
<evidence type="ECO:0000256" key="8">
    <source>
        <dbReference type="ARBA" id="ARBA00023136"/>
    </source>
</evidence>
<evidence type="ECO:0000256" key="4">
    <source>
        <dbReference type="ARBA" id="ARBA00022519"/>
    </source>
</evidence>
<evidence type="ECO:0000256" key="3">
    <source>
        <dbReference type="ARBA" id="ARBA00022475"/>
    </source>
</evidence>
<dbReference type="SUPFAM" id="SSF53756">
    <property type="entry name" value="UDP-Glycosyltransferase/glycogen phosphorylase"/>
    <property type="match status" value="1"/>
</dbReference>
<sequence>MRIAIVRLSALGDVIVALSSLPTLKAQYPQSQIDWFVDERFAPILQNSPYIDNLYSIPLKRAFSKFDFKAIKGIFSTLSQTPRYDKVIDMQGLLKSAILGKFLKSNAFVGFDWHSIKEPMASLFYTQKISIPYERNILERNEAVLQISSTIAHAQAFGFTPQAHKKIQSLLSISTQTKVLLVLEASKREKMYPLEQYASLMELLKNQNFTFFLLSHAYRDEAEKLGGSGVLLPPLSLDEVKALVSSVDIVVGGDTGITHLAWAMQKPSITLYGNTPMQRFILKGEKNFSLSGNNEANYQKNDFSIAKISPKEIADLLIRIRE</sequence>
<gene>
    <name evidence="14" type="primary">waaC</name>
    <name evidence="14" type="ORF">CQA58_06895</name>
</gene>
<dbReference type="GO" id="GO:0008713">
    <property type="term" value="F:ADP-heptose-lipopolysaccharide heptosyltransferase activity"/>
    <property type="evidence" value="ECO:0007669"/>
    <property type="project" value="TreeGrafter"/>
</dbReference>
<comment type="subcellular location">
    <subcellularLocation>
        <location evidence="1">Cell inner membrane</location>
        <topology evidence="1">Peripheral membrane protein</topology>
        <orientation evidence="1">Cytoplasmic side</orientation>
    </subcellularLocation>
</comment>
<accession>A0A3D8IVS6</accession>
<evidence type="ECO:0000256" key="10">
    <source>
        <dbReference type="ARBA" id="ARBA00044041"/>
    </source>
</evidence>
<keyword evidence="7" id="KW-0448">Lipopolysaccharide biosynthesis</keyword>
<keyword evidence="6 14" id="KW-0808">Transferase</keyword>
<keyword evidence="3" id="KW-1003">Cell membrane</keyword>
<dbReference type="GO" id="GO:0005829">
    <property type="term" value="C:cytosol"/>
    <property type="evidence" value="ECO:0007669"/>
    <property type="project" value="TreeGrafter"/>
</dbReference>
<evidence type="ECO:0000256" key="11">
    <source>
        <dbReference type="ARBA" id="ARBA00044190"/>
    </source>
</evidence>
<evidence type="ECO:0000256" key="12">
    <source>
        <dbReference type="ARBA" id="ARBA00044330"/>
    </source>
</evidence>
<comment type="similarity">
    <text evidence="9">Belongs to the glycosyltransferase 9 family.</text>
</comment>
<dbReference type="InterPro" id="IPR002201">
    <property type="entry name" value="Glyco_trans_9"/>
</dbReference>
<dbReference type="AlphaFoldDB" id="A0A3D8IVS6"/>
<comment type="pathway">
    <text evidence="2">Bacterial outer membrane biogenesis; LPS core biosynthesis.</text>
</comment>
<keyword evidence="15" id="KW-1185">Reference proteome</keyword>